<dbReference type="AlphaFoldDB" id="A0A4P6KGV6"/>
<gene>
    <name evidence="1" type="ORF">EVS81_12660</name>
</gene>
<dbReference type="Proteomes" id="UP000289260">
    <property type="component" value="Chromosome"/>
</dbReference>
<reference evidence="1 2" key="1">
    <citation type="submission" date="2019-02" db="EMBL/GenBank/DDBJ databases">
        <authorList>
            <person name="Sun L."/>
            <person name="Pan D."/>
            <person name="Wu X."/>
        </authorList>
    </citation>
    <scope>NUCLEOTIDE SEQUENCE [LARGE SCALE GENOMIC DNA]</scope>
    <source>
        <strain evidence="1 2">JW-1</strain>
    </source>
</reference>
<keyword evidence="2" id="KW-1185">Reference proteome</keyword>
<dbReference type="KEGG" id="ltr:EVS81_12660"/>
<proteinExistence type="predicted"/>
<sequence length="71" mass="8124">MDLAVWITQLLLMSALIAVIAAAGAPPRDGRESPSAREEFDDLVYRLRGFATRLKSRWQRCGTRKKRPPRR</sequence>
<dbReference type="EMBL" id="CP035806">
    <property type="protein sequence ID" value="QBE49572.1"/>
    <property type="molecule type" value="Genomic_DNA"/>
</dbReference>
<dbReference type="OrthoDB" id="4991441at2"/>
<organism evidence="1 2">
    <name type="scientific">Leucobacter triazinivorans</name>
    <dbReference type="NCBI Taxonomy" id="1784719"/>
    <lineage>
        <taxon>Bacteria</taxon>
        <taxon>Bacillati</taxon>
        <taxon>Actinomycetota</taxon>
        <taxon>Actinomycetes</taxon>
        <taxon>Micrococcales</taxon>
        <taxon>Microbacteriaceae</taxon>
        <taxon>Leucobacter</taxon>
    </lineage>
</organism>
<evidence type="ECO:0000313" key="2">
    <source>
        <dbReference type="Proteomes" id="UP000289260"/>
    </source>
</evidence>
<evidence type="ECO:0000313" key="1">
    <source>
        <dbReference type="EMBL" id="QBE49572.1"/>
    </source>
</evidence>
<accession>A0A4P6KGV6</accession>
<name>A0A4P6KGV6_9MICO</name>
<protein>
    <submittedName>
        <fullName evidence="1">Uncharacterized protein</fullName>
    </submittedName>
</protein>